<dbReference type="Proteomes" id="UP000502421">
    <property type="component" value="Chromosome"/>
</dbReference>
<dbReference type="EMBL" id="CP051205">
    <property type="protein sequence ID" value="QJB35926.1"/>
    <property type="molecule type" value="Genomic_DNA"/>
</dbReference>
<evidence type="ECO:0000259" key="1">
    <source>
        <dbReference type="Pfam" id="PF03235"/>
    </source>
</evidence>
<feature type="domain" description="GmrSD restriction endonucleases N-terminal" evidence="1">
    <location>
        <begin position="18"/>
        <end position="249"/>
    </location>
</feature>
<name>A0AAE7DAI1_9BACT</name>
<dbReference type="InterPro" id="IPR004919">
    <property type="entry name" value="GmrSD_N"/>
</dbReference>
<dbReference type="RefSeq" id="WP_168811437.1">
    <property type="nucleotide sequence ID" value="NZ_CP051205.1"/>
</dbReference>
<evidence type="ECO:0000313" key="3">
    <source>
        <dbReference type="Proteomes" id="UP000502421"/>
    </source>
</evidence>
<dbReference type="PANTHER" id="PTHR35149:SF2">
    <property type="entry name" value="DUF262 DOMAIN-CONTAINING PROTEIN"/>
    <property type="match status" value="1"/>
</dbReference>
<reference evidence="3" key="1">
    <citation type="submission" date="2020-04" db="EMBL/GenBank/DDBJ databases">
        <authorList>
            <person name="Kittiwongwattana C."/>
        </authorList>
    </citation>
    <scope>NUCLEOTIDE SEQUENCE [LARGE SCALE GENOMIC DNA]</scope>
    <source>
        <strain evidence="3">1310</strain>
    </source>
</reference>
<accession>A0AAE7DAI1</accession>
<protein>
    <submittedName>
        <fullName evidence="2">DUF262 domain-containing protein</fullName>
    </submittedName>
</protein>
<dbReference type="PANTHER" id="PTHR35149">
    <property type="entry name" value="SLL5132 PROTEIN"/>
    <property type="match status" value="1"/>
</dbReference>
<dbReference type="Pfam" id="PF03235">
    <property type="entry name" value="GmrSD_N"/>
    <property type="match status" value="1"/>
</dbReference>
<sequence>MINMTSDIKSGERLTFLDLFERKGYRIEIPIIQRDYVQGRKSSKEIRETFLETLHDYLLERKPKRDLDFIYGSIAKSSDSAGFIPLDGQQRLTTLFLLHWYLANISGNSATLRARLINGEQSSFTYETRISTKEFCNVLISHDIDINDLLPEDEGEKNSLSKTIKDKGWFYLSWQYDPTIMSMLTMLDAIHTKFAGNPNFYNYLVDETNPVVTFLCLNLDEFKLTDDLYIKMNSRGKPLTHFENFKAKLEQHIAGMEPNVLGTYNLPHRGIETVSCVDYFSHKIDTTWADLFWNYRDRDVKFSSCDVALMNFIRVILTSQYARSTGAEKQLTLEYLVGTQVAKKKKDYSDNITYHKYKHYGVLTPDAITFLIAAFDQLSNGTAPIRHLLQETFYFDEDAVFNKVIKHDLSQELRVQFYAYIRFLIHNHGSYTGIDQWMRIVHNLTVNTVIDSADLISKAILALDELIPYSNDILAYFTVPEAKVDFFFSRQVQEEKLKSQLITRSTAWQSLIESAEKQPYFAGQIMFLFEFSGILAFYEEHQHCNWSETDDLYNQQVFHDYNFKASQTLKFISSKENKSFVWERALLTKGDYLI</sequence>
<organism evidence="2 3">
    <name type="scientific">Chitinophaga oryzae</name>
    <dbReference type="NCBI Taxonomy" id="2725414"/>
    <lineage>
        <taxon>Bacteria</taxon>
        <taxon>Pseudomonadati</taxon>
        <taxon>Bacteroidota</taxon>
        <taxon>Chitinophagia</taxon>
        <taxon>Chitinophagales</taxon>
        <taxon>Chitinophagaceae</taxon>
        <taxon>Chitinophaga</taxon>
    </lineage>
</organism>
<gene>
    <name evidence="2" type="ORF">HF329_33295</name>
</gene>
<proteinExistence type="predicted"/>
<dbReference type="KEGG" id="coy:HF329_33295"/>
<dbReference type="AlphaFoldDB" id="A0AAE7DAI1"/>
<evidence type="ECO:0000313" key="2">
    <source>
        <dbReference type="EMBL" id="QJB35926.1"/>
    </source>
</evidence>